<dbReference type="RefSeq" id="WP_379787280.1">
    <property type="nucleotide sequence ID" value="NZ_JBHSHL010000005.1"/>
</dbReference>
<comment type="caution">
    <text evidence="2">The sequence shown here is derived from an EMBL/GenBank/DDBJ whole genome shotgun (WGS) entry which is preliminary data.</text>
</comment>
<evidence type="ECO:0000313" key="2">
    <source>
        <dbReference type="EMBL" id="MFC4803816.1"/>
    </source>
</evidence>
<reference evidence="3" key="1">
    <citation type="journal article" date="2019" name="Int. J. Syst. Evol. Microbiol.">
        <title>The Global Catalogue of Microorganisms (GCM) 10K type strain sequencing project: providing services to taxonomists for standard genome sequencing and annotation.</title>
        <authorList>
            <consortium name="The Broad Institute Genomics Platform"/>
            <consortium name="The Broad Institute Genome Sequencing Center for Infectious Disease"/>
            <person name="Wu L."/>
            <person name="Ma J."/>
        </authorList>
    </citation>
    <scope>NUCLEOTIDE SEQUENCE [LARGE SCALE GENOMIC DNA]</scope>
    <source>
        <strain evidence="3">CCUG 46385</strain>
    </source>
</reference>
<dbReference type="Pfam" id="PF10694">
    <property type="entry name" value="DUF2500"/>
    <property type="match status" value="1"/>
</dbReference>
<keyword evidence="1" id="KW-1133">Transmembrane helix</keyword>
<dbReference type="EMBL" id="JBHSHL010000005">
    <property type="protein sequence ID" value="MFC4803816.1"/>
    <property type="molecule type" value="Genomic_DNA"/>
</dbReference>
<dbReference type="InterPro" id="IPR019635">
    <property type="entry name" value="DUF2500"/>
</dbReference>
<feature type="transmembrane region" description="Helical" evidence="1">
    <location>
        <begin position="6"/>
        <end position="32"/>
    </location>
</feature>
<keyword evidence="3" id="KW-1185">Reference proteome</keyword>
<dbReference type="Proteomes" id="UP001595916">
    <property type="component" value="Unassembled WGS sequence"/>
</dbReference>
<accession>A0ABV9QKB7</accession>
<gene>
    <name evidence="2" type="ORF">ACFO4R_01850</name>
</gene>
<keyword evidence="1" id="KW-0472">Membrane</keyword>
<sequence length="131" mass="14790">MGFVFGGSILLFMAFFIIVTSITMGIAIFVVVKNMQEFKRNQNSPVKREAVIVVTKRQGVRSGGNSPAYTSYYVTFEDKEGKRSEFRVPAKEYGYLAEGDIGILEYQGTKYLHFEREDKIALQKGAERQGV</sequence>
<keyword evidence="1" id="KW-0812">Transmembrane</keyword>
<organism evidence="2 3">
    <name type="scientific">Filifactor villosus</name>
    <dbReference type="NCBI Taxonomy" id="29374"/>
    <lineage>
        <taxon>Bacteria</taxon>
        <taxon>Bacillati</taxon>
        <taxon>Bacillota</taxon>
        <taxon>Clostridia</taxon>
        <taxon>Peptostreptococcales</taxon>
        <taxon>Filifactoraceae</taxon>
        <taxon>Filifactor</taxon>
    </lineage>
</organism>
<dbReference type="Gene3D" id="2.40.50.660">
    <property type="match status" value="1"/>
</dbReference>
<evidence type="ECO:0000313" key="3">
    <source>
        <dbReference type="Proteomes" id="UP001595916"/>
    </source>
</evidence>
<proteinExistence type="predicted"/>
<evidence type="ECO:0000256" key="1">
    <source>
        <dbReference type="SAM" id="Phobius"/>
    </source>
</evidence>
<protein>
    <submittedName>
        <fullName evidence="2">DUF2500 domain-containing protein</fullName>
    </submittedName>
</protein>
<name>A0ABV9QKB7_9FIRM</name>